<comment type="caution">
    <text evidence="1">The sequence shown here is derived from an EMBL/GenBank/DDBJ whole genome shotgun (WGS) entry which is preliminary data.</text>
</comment>
<evidence type="ECO:0000313" key="1">
    <source>
        <dbReference type="EMBL" id="KAF4713102.1"/>
    </source>
</evidence>
<reference evidence="1 2" key="1">
    <citation type="submission" date="2020-04" db="EMBL/GenBank/DDBJ databases">
        <title>Perkinsus olseni comparative genomics.</title>
        <authorList>
            <person name="Bogema D.R."/>
        </authorList>
    </citation>
    <scope>NUCLEOTIDE SEQUENCE [LARGE SCALE GENOMIC DNA]</scope>
    <source>
        <strain evidence="1 2">ATCC PRA-207</strain>
    </source>
</reference>
<protein>
    <submittedName>
        <fullName evidence="1">Uncharacterized protein</fullName>
    </submittedName>
</protein>
<dbReference type="AlphaFoldDB" id="A0A7J6QY96"/>
<organism evidence="1 2">
    <name type="scientific">Perkinsus olseni</name>
    <name type="common">Perkinsus atlanticus</name>
    <dbReference type="NCBI Taxonomy" id="32597"/>
    <lineage>
        <taxon>Eukaryota</taxon>
        <taxon>Sar</taxon>
        <taxon>Alveolata</taxon>
        <taxon>Perkinsozoa</taxon>
        <taxon>Perkinsea</taxon>
        <taxon>Perkinsida</taxon>
        <taxon>Perkinsidae</taxon>
        <taxon>Perkinsus</taxon>
    </lineage>
</organism>
<evidence type="ECO:0000313" key="2">
    <source>
        <dbReference type="Proteomes" id="UP000553632"/>
    </source>
</evidence>
<sequence length="297" mass="32285">MNGLDPPPQSISLECKQRFADIDIVGYVKNRGSRRWPETAALQFCHGRYDGGCPRLHLAGLQPGEVAQVVLDLRNLTVSGEGADHMVWCIINSDTGEVLDPTQLIEVAIGFTASNAGDLPDVEGDVSDASSPHSSFIFPSESGGSDSSWMDCGNIPTAGKQKAARTNPKAPSPESVGVTEFIGNERIGGALKTHVRDFQVREVGIDGKVARMSGEFLLKSWAVVERAMTKQNMHELHDFDEEAASESPSGTWDSGQDLASSFRQGYDMSLRETEVFIRGRCGPDAVDKIERFVKSQR</sequence>
<proteinExistence type="predicted"/>
<feature type="non-terminal residue" evidence="1">
    <location>
        <position position="1"/>
    </location>
</feature>
<name>A0A7J6QY96_PEROL</name>
<dbReference type="Proteomes" id="UP000553632">
    <property type="component" value="Unassembled WGS sequence"/>
</dbReference>
<dbReference type="EMBL" id="JABANO010029706">
    <property type="protein sequence ID" value="KAF4713102.1"/>
    <property type="molecule type" value="Genomic_DNA"/>
</dbReference>
<keyword evidence="2" id="KW-1185">Reference proteome</keyword>
<accession>A0A7J6QY96</accession>
<gene>
    <name evidence="1" type="ORF">FOZ63_006064</name>
</gene>